<gene>
    <name evidence="2" type="ORF">M0638_28165</name>
</gene>
<feature type="non-terminal residue" evidence="2">
    <location>
        <position position="86"/>
    </location>
</feature>
<feature type="domain" description="Virulence-associated protein E-like" evidence="1">
    <location>
        <begin position="2"/>
        <end position="81"/>
    </location>
</feature>
<proteinExistence type="predicted"/>
<keyword evidence="3" id="KW-1185">Reference proteome</keyword>
<evidence type="ECO:0000313" key="2">
    <source>
        <dbReference type="EMBL" id="MCK8788230.1"/>
    </source>
</evidence>
<dbReference type="PANTHER" id="PTHR34985:SF1">
    <property type="entry name" value="SLR0554 PROTEIN"/>
    <property type="match status" value="1"/>
</dbReference>
<organism evidence="2 3">
    <name type="scientific">Roseomonas acroporae</name>
    <dbReference type="NCBI Taxonomy" id="2937791"/>
    <lineage>
        <taxon>Bacteria</taxon>
        <taxon>Pseudomonadati</taxon>
        <taxon>Pseudomonadota</taxon>
        <taxon>Alphaproteobacteria</taxon>
        <taxon>Acetobacterales</taxon>
        <taxon>Roseomonadaceae</taxon>
        <taxon>Roseomonas</taxon>
    </lineage>
</organism>
<dbReference type="EMBL" id="JALPRX010000227">
    <property type="protein sequence ID" value="MCK8788230.1"/>
    <property type="molecule type" value="Genomic_DNA"/>
</dbReference>
<dbReference type="PANTHER" id="PTHR34985">
    <property type="entry name" value="SLR0554 PROTEIN"/>
    <property type="match status" value="1"/>
</dbReference>
<feature type="non-terminal residue" evidence="2">
    <location>
        <position position="1"/>
    </location>
</feature>
<name>A0A9X1YEI3_9PROT</name>
<dbReference type="Pfam" id="PF05272">
    <property type="entry name" value="VapE-like_dom"/>
    <property type="match status" value="1"/>
</dbReference>
<protein>
    <submittedName>
        <fullName evidence="2">Virulence-associated E family protein</fullName>
    </submittedName>
</protein>
<dbReference type="RefSeq" id="WP_248670271.1">
    <property type="nucleotide sequence ID" value="NZ_JALPRX010000227.1"/>
</dbReference>
<sequence>IRAEAETVKAFMSRQVDRFRPPYGKAYVNRPRQCILVGTTNAEEWLSDTTGNRRFWPLACRHADVPWIREHRDQLWAEAAAREAAG</sequence>
<dbReference type="Proteomes" id="UP001139516">
    <property type="component" value="Unassembled WGS sequence"/>
</dbReference>
<dbReference type="AlphaFoldDB" id="A0A9X1YEI3"/>
<accession>A0A9X1YEI3</accession>
<reference evidence="2" key="1">
    <citation type="submission" date="2022-04" db="EMBL/GenBank/DDBJ databases">
        <title>Roseomonas acroporae sp. nov., isolated from coral Acropora digitifera.</title>
        <authorList>
            <person name="Sun H."/>
        </authorList>
    </citation>
    <scope>NUCLEOTIDE SEQUENCE</scope>
    <source>
        <strain evidence="2">NAR14</strain>
    </source>
</reference>
<evidence type="ECO:0000313" key="3">
    <source>
        <dbReference type="Proteomes" id="UP001139516"/>
    </source>
</evidence>
<evidence type="ECO:0000259" key="1">
    <source>
        <dbReference type="Pfam" id="PF05272"/>
    </source>
</evidence>
<comment type="caution">
    <text evidence="2">The sequence shown here is derived from an EMBL/GenBank/DDBJ whole genome shotgun (WGS) entry which is preliminary data.</text>
</comment>
<dbReference type="InterPro" id="IPR007936">
    <property type="entry name" value="VapE-like_dom"/>
</dbReference>